<name>A0AAD3HAS9_9STRA</name>
<proteinExistence type="predicted"/>
<sequence>MIISKKITTLALLFLSSQDLLTSAQEETECYNKRARFKVNGVKYSCQEVQNNQALCYQHKKFKNKCPLVCGSCECKDDVNKFNSVIKGTLTCKRVAKRPEKRCSDTDARWRCPLSCGMCGYASMTIAPTVSPQQVCIVDAELSFPSLDELAVGSHSASLSTSKSGSSEVCNAGITSWGCLHQGDAAILKTSDGSGNVRSSESIQIINGGNGIFEFKVQHVDSDGTPPPATLSIASNSKTIAAFTHDASDEKDLKIKTSCDAFCNCVVERIDTCSLQAEFRYEDVSDNGYHRDDVSATMANQFEVCDQSTLGETSWGCTHLGNAAVWNPQNTDYYNYNHGETVDVTNAYGSTIYLDVVHHFSDLEKYYDRDHRIQGALFVSVNGQTLGEYSHPKNGQIDTHLNDGSINPDYKGKFRVTVTCDDSCVCDVSKYNIV</sequence>
<dbReference type="Proteomes" id="UP001054902">
    <property type="component" value="Unassembled WGS sequence"/>
</dbReference>
<organism evidence="2 3">
    <name type="scientific">Chaetoceros tenuissimus</name>
    <dbReference type="NCBI Taxonomy" id="426638"/>
    <lineage>
        <taxon>Eukaryota</taxon>
        <taxon>Sar</taxon>
        <taxon>Stramenopiles</taxon>
        <taxon>Ochrophyta</taxon>
        <taxon>Bacillariophyta</taxon>
        <taxon>Coscinodiscophyceae</taxon>
        <taxon>Chaetocerotophycidae</taxon>
        <taxon>Chaetocerotales</taxon>
        <taxon>Chaetocerotaceae</taxon>
        <taxon>Chaetoceros</taxon>
    </lineage>
</organism>
<keyword evidence="1" id="KW-0732">Signal</keyword>
<reference evidence="2 3" key="1">
    <citation type="journal article" date="2021" name="Sci. Rep.">
        <title>The genome of the diatom Chaetoceros tenuissimus carries an ancient integrated fragment of an extant virus.</title>
        <authorList>
            <person name="Hongo Y."/>
            <person name="Kimura K."/>
            <person name="Takaki Y."/>
            <person name="Yoshida Y."/>
            <person name="Baba S."/>
            <person name="Kobayashi G."/>
            <person name="Nagasaki K."/>
            <person name="Hano T."/>
            <person name="Tomaru Y."/>
        </authorList>
    </citation>
    <scope>NUCLEOTIDE SEQUENCE [LARGE SCALE GENOMIC DNA]</scope>
    <source>
        <strain evidence="2 3">NIES-3715</strain>
    </source>
</reference>
<evidence type="ECO:0000313" key="2">
    <source>
        <dbReference type="EMBL" id="GFH56987.1"/>
    </source>
</evidence>
<accession>A0AAD3HAS9</accession>
<protein>
    <recommendedName>
        <fullName evidence="4">ShKT domain-containing protein</fullName>
    </recommendedName>
</protein>
<evidence type="ECO:0008006" key="4">
    <source>
        <dbReference type="Google" id="ProtNLM"/>
    </source>
</evidence>
<evidence type="ECO:0000256" key="1">
    <source>
        <dbReference type="SAM" id="SignalP"/>
    </source>
</evidence>
<dbReference type="EMBL" id="BLLK01000057">
    <property type="protein sequence ID" value="GFH56987.1"/>
    <property type="molecule type" value="Genomic_DNA"/>
</dbReference>
<evidence type="ECO:0000313" key="3">
    <source>
        <dbReference type="Proteomes" id="UP001054902"/>
    </source>
</evidence>
<feature type="chain" id="PRO_5041925413" description="ShKT domain-containing protein" evidence="1">
    <location>
        <begin position="25"/>
        <end position="434"/>
    </location>
</feature>
<keyword evidence="3" id="KW-1185">Reference proteome</keyword>
<dbReference type="AlphaFoldDB" id="A0AAD3HAS9"/>
<feature type="signal peptide" evidence="1">
    <location>
        <begin position="1"/>
        <end position="24"/>
    </location>
</feature>
<comment type="caution">
    <text evidence="2">The sequence shown here is derived from an EMBL/GenBank/DDBJ whole genome shotgun (WGS) entry which is preliminary data.</text>
</comment>
<gene>
    <name evidence="2" type="ORF">CTEN210_13463</name>
</gene>